<reference evidence="1 2" key="1">
    <citation type="submission" date="2021-01" db="EMBL/GenBank/DDBJ databases">
        <title>Sequencing the genomes of 1000 actinobacteria strains.</title>
        <authorList>
            <person name="Klenk H.-P."/>
        </authorList>
    </citation>
    <scope>NUCLEOTIDE SEQUENCE [LARGE SCALE GENOMIC DNA]</scope>
    <source>
        <strain evidence="1 2">DSM 18662</strain>
    </source>
</reference>
<name>A0ABS2RIW0_9ACTN</name>
<sequence>MHSQQLADEDVDHFIRHGYVVVKDCFSPESAQDWIDRAWVRFGYDREDPSQWLEKRIHLSTLASVDTRVFAPKAFAAAVQLVGGEDRVELPWNWGDGFIANLGVGDDRAWQAPTPEMDGWHKDGDFFRHFLDSPEQGLLTIVLWTDMLHQGGGTFIATDSVPVVARYLAEHPEGVLPTDFDFRALTRQCNELVELTGDVGDVVLMHPYMLHATSQNVIKHGRLITNPPIALREPMQFDREDVDSFSAVERAVLRGLGVDRFPFQRTRERERVVPERILAQQRREAAETARLAAAAAAAQD</sequence>
<accession>A0ABS2RIW0</accession>
<dbReference type="EMBL" id="JAFBCF010000001">
    <property type="protein sequence ID" value="MBM7798943.1"/>
    <property type="molecule type" value="Genomic_DNA"/>
</dbReference>
<dbReference type="SUPFAM" id="SSF51197">
    <property type="entry name" value="Clavaminate synthase-like"/>
    <property type="match status" value="1"/>
</dbReference>
<dbReference type="Gene3D" id="2.60.120.620">
    <property type="entry name" value="q2cbj1_9rhob like domain"/>
    <property type="match status" value="1"/>
</dbReference>
<dbReference type="InterPro" id="IPR008775">
    <property type="entry name" value="Phytyl_CoA_dOase-like"/>
</dbReference>
<evidence type="ECO:0000313" key="1">
    <source>
        <dbReference type="EMBL" id="MBM7798943.1"/>
    </source>
</evidence>
<comment type="caution">
    <text evidence="1">The sequence shown here is derived from an EMBL/GenBank/DDBJ whole genome shotgun (WGS) entry which is preliminary data.</text>
</comment>
<dbReference type="Proteomes" id="UP000704762">
    <property type="component" value="Unassembled WGS sequence"/>
</dbReference>
<dbReference type="Pfam" id="PF05721">
    <property type="entry name" value="PhyH"/>
    <property type="match status" value="1"/>
</dbReference>
<keyword evidence="2" id="KW-1185">Reference proteome</keyword>
<gene>
    <name evidence="1" type="ORF">JOE57_001864</name>
</gene>
<protein>
    <recommendedName>
        <fullName evidence="3">Phytanoyl-CoA dioxygenase (PhyH)</fullName>
    </recommendedName>
</protein>
<evidence type="ECO:0000313" key="2">
    <source>
        <dbReference type="Proteomes" id="UP000704762"/>
    </source>
</evidence>
<proteinExistence type="predicted"/>
<evidence type="ECO:0008006" key="3">
    <source>
        <dbReference type="Google" id="ProtNLM"/>
    </source>
</evidence>
<dbReference type="RefSeq" id="WP_338041233.1">
    <property type="nucleotide sequence ID" value="NZ_BAAAQP010000002.1"/>
</dbReference>
<organism evidence="1 2">
    <name type="scientific">Microlunatus panaciterrae</name>
    <dbReference type="NCBI Taxonomy" id="400768"/>
    <lineage>
        <taxon>Bacteria</taxon>
        <taxon>Bacillati</taxon>
        <taxon>Actinomycetota</taxon>
        <taxon>Actinomycetes</taxon>
        <taxon>Propionibacteriales</taxon>
        <taxon>Propionibacteriaceae</taxon>
        <taxon>Microlunatus</taxon>
    </lineage>
</organism>